<sequence>MDTCASHVVLETADPARVILPQLKRHTQCLQHAHNVRTVRSSRKQLFLTSPVVPDGSRHSSPPLSAAPHSLPPQEKK</sequence>
<dbReference type="EMBL" id="JANPWB010000002">
    <property type="protein sequence ID" value="KAJ1210426.1"/>
    <property type="molecule type" value="Genomic_DNA"/>
</dbReference>
<dbReference type="AlphaFoldDB" id="A0AAV7WBN9"/>
<evidence type="ECO:0000256" key="1">
    <source>
        <dbReference type="SAM" id="MobiDB-lite"/>
    </source>
</evidence>
<proteinExistence type="predicted"/>
<organism evidence="2 3">
    <name type="scientific">Pleurodeles waltl</name>
    <name type="common">Iberian ribbed newt</name>
    <dbReference type="NCBI Taxonomy" id="8319"/>
    <lineage>
        <taxon>Eukaryota</taxon>
        <taxon>Metazoa</taxon>
        <taxon>Chordata</taxon>
        <taxon>Craniata</taxon>
        <taxon>Vertebrata</taxon>
        <taxon>Euteleostomi</taxon>
        <taxon>Amphibia</taxon>
        <taxon>Batrachia</taxon>
        <taxon>Caudata</taxon>
        <taxon>Salamandroidea</taxon>
        <taxon>Salamandridae</taxon>
        <taxon>Pleurodelinae</taxon>
        <taxon>Pleurodeles</taxon>
    </lineage>
</organism>
<name>A0AAV7WBN9_PLEWA</name>
<keyword evidence="3" id="KW-1185">Reference proteome</keyword>
<comment type="caution">
    <text evidence="2">The sequence shown here is derived from an EMBL/GenBank/DDBJ whole genome shotgun (WGS) entry which is preliminary data.</text>
</comment>
<reference evidence="2" key="1">
    <citation type="journal article" date="2022" name="bioRxiv">
        <title>Sequencing and chromosome-scale assembly of the giantPleurodeles waltlgenome.</title>
        <authorList>
            <person name="Brown T."/>
            <person name="Elewa A."/>
            <person name="Iarovenko S."/>
            <person name="Subramanian E."/>
            <person name="Araus A.J."/>
            <person name="Petzold A."/>
            <person name="Susuki M."/>
            <person name="Suzuki K.-i.T."/>
            <person name="Hayashi T."/>
            <person name="Toyoda A."/>
            <person name="Oliveira C."/>
            <person name="Osipova E."/>
            <person name="Leigh N.D."/>
            <person name="Simon A."/>
            <person name="Yun M.H."/>
        </authorList>
    </citation>
    <scope>NUCLEOTIDE SEQUENCE</scope>
    <source>
        <strain evidence="2">20211129_DDA</strain>
        <tissue evidence="2">Liver</tissue>
    </source>
</reference>
<gene>
    <name evidence="2" type="ORF">NDU88_005790</name>
</gene>
<feature type="region of interest" description="Disordered" evidence="1">
    <location>
        <begin position="51"/>
        <end position="77"/>
    </location>
</feature>
<dbReference type="Proteomes" id="UP001066276">
    <property type="component" value="Chromosome 1_2"/>
</dbReference>
<evidence type="ECO:0000313" key="2">
    <source>
        <dbReference type="EMBL" id="KAJ1210426.1"/>
    </source>
</evidence>
<protein>
    <submittedName>
        <fullName evidence="2">Uncharacterized protein</fullName>
    </submittedName>
</protein>
<feature type="compositionally biased region" description="Low complexity" evidence="1">
    <location>
        <begin position="59"/>
        <end position="77"/>
    </location>
</feature>
<evidence type="ECO:0000313" key="3">
    <source>
        <dbReference type="Proteomes" id="UP001066276"/>
    </source>
</evidence>
<accession>A0AAV7WBN9</accession>